<dbReference type="AlphaFoldDB" id="A0A4C1V674"/>
<sequence>MSTPDREFIEEKNIMGKQQVHHLNRNSMPSCWFRTNLIANVILKFLISESKLLQLRESDEEDPEKFEHPKRCGIADSSAAARRRGVGSSLGHVLSQCTQTTIIDRLTRILIRPRAARPRALALRPRRFVDYQRTHFLRIGDTIIKDKI</sequence>
<name>A0A4C1V674_EUMVA</name>
<dbReference type="EMBL" id="BGZK01000287">
    <property type="protein sequence ID" value="GBP34348.1"/>
    <property type="molecule type" value="Genomic_DNA"/>
</dbReference>
<gene>
    <name evidence="1" type="ORF">EVAR_7400_1</name>
</gene>
<protein>
    <submittedName>
        <fullName evidence="1">Uncharacterized protein</fullName>
    </submittedName>
</protein>
<organism evidence="1 2">
    <name type="scientific">Eumeta variegata</name>
    <name type="common">Bagworm moth</name>
    <name type="synonym">Eumeta japonica</name>
    <dbReference type="NCBI Taxonomy" id="151549"/>
    <lineage>
        <taxon>Eukaryota</taxon>
        <taxon>Metazoa</taxon>
        <taxon>Ecdysozoa</taxon>
        <taxon>Arthropoda</taxon>
        <taxon>Hexapoda</taxon>
        <taxon>Insecta</taxon>
        <taxon>Pterygota</taxon>
        <taxon>Neoptera</taxon>
        <taxon>Endopterygota</taxon>
        <taxon>Lepidoptera</taxon>
        <taxon>Glossata</taxon>
        <taxon>Ditrysia</taxon>
        <taxon>Tineoidea</taxon>
        <taxon>Psychidae</taxon>
        <taxon>Oiketicinae</taxon>
        <taxon>Eumeta</taxon>
    </lineage>
</organism>
<comment type="caution">
    <text evidence="1">The sequence shown here is derived from an EMBL/GenBank/DDBJ whole genome shotgun (WGS) entry which is preliminary data.</text>
</comment>
<evidence type="ECO:0000313" key="2">
    <source>
        <dbReference type="Proteomes" id="UP000299102"/>
    </source>
</evidence>
<keyword evidence="2" id="KW-1185">Reference proteome</keyword>
<reference evidence="1 2" key="1">
    <citation type="journal article" date="2019" name="Commun. Biol.">
        <title>The bagworm genome reveals a unique fibroin gene that provides high tensile strength.</title>
        <authorList>
            <person name="Kono N."/>
            <person name="Nakamura H."/>
            <person name="Ohtoshi R."/>
            <person name="Tomita M."/>
            <person name="Numata K."/>
            <person name="Arakawa K."/>
        </authorList>
    </citation>
    <scope>NUCLEOTIDE SEQUENCE [LARGE SCALE GENOMIC DNA]</scope>
</reference>
<dbReference type="Proteomes" id="UP000299102">
    <property type="component" value="Unassembled WGS sequence"/>
</dbReference>
<accession>A0A4C1V674</accession>
<evidence type="ECO:0000313" key="1">
    <source>
        <dbReference type="EMBL" id="GBP34348.1"/>
    </source>
</evidence>
<proteinExistence type="predicted"/>